<keyword evidence="2" id="KW-1185">Reference proteome</keyword>
<sequence>MQNRVPQSVFKNGLCMYIFILVASCATVQKPQGVESGSIQIRSVLDEEVCNLIINDSVYFLNRKIVTDRSLGIDPKNWINLRSVKSQIRIKVTFEGDIMHANDRAEPAIRKIELDTLFDLAHGRYLIIEAEFDKITLGYSKKPIRLN</sequence>
<proteinExistence type="predicted"/>
<evidence type="ECO:0000313" key="1">
    <source>
        <dbReference type="EMBL" id="SHH28974.1"/>
    </source>
</evidence>
<name>A0A1M5RRT9_9BACT</name>
<dbReference type="PROSITE" id="PS51257">
    <property type="entry name" value="PROKAR_LIPOPROTEIN"/>
    <property type="match status" value="1"/>
</dbReference>
<organism evidence="1 2">
    <name type="scientific">Chryseolinea serpens</name>
    <dbReference type="NCBI Taxonomy" id="947013"/>
    <lineage>
        <taxon>Bacteria</taxon>
        <taxon>Pseudomonadati</taxon>
        <taxon>Bacteroidota</taxon>
        <taxon>Cytophagia</taxon>
        <taxon>Cytophagales</taxon>
        <taxon>Fulvivirgaceae</taxon>
        <taxon>Chryseolinea</taxon>
    </lineage>
</organism>
<protein>
    <submittedName>
        <fullName evidence="1">Uncharacterized protein</fullName>
    </submittedName>
</protein>
<accession>A0A1M5RRT9</accession>
<dbReference type="AlphaFoldDB" id="A0A1M5RRT9"/>
<evidence type="ECO:0000313" key="2">
    <source>
        <dbReference type="Proteomes" id="UP000184212"/>
    </source>
</evidence>
<gene>
    <name evidence="1" type="ORF">SAMN04488109_3542</name>
</gene>
<reference evidence="1 2" key="1">
    <citation type="submission" date="2016-11" db="EMBL/GenBank/DDBJ databases">
        <authorList>
            <person name="Jaros S."/>
            <person name="Januszkiewicz K."/>
            <person name="Wedrychowicz H."/>
        </authorList>
    </citation>
    <scope>NUCLEOTIDE SEQUENCE [LARGE SCALE GENOMIC DNA]</scope>
    <source>
        <strain evidence="1 2">DSM 24574</strain>
    </source>
</reference>
<dbReference type="Proteomes" id="UP000184212">
    <property type="component" value="Unassembled WGS sequence"/>
</dbReference>
<dbReference type="EMBL" id="FQWQ01000002">
    <property type="protein sequence ID" value="SHH28974.1"/>
    <property type="molecule type" value="Genomic_DNA"/>
</dbReference>